<gene>
    <name evidence="1" type="ORF">GCM10009864_57150</name>
</gene>
<accession>A0ABP6EW07</accession>
<dbReference type="EMBL" id="BAAARK010000022">
    <property type="protein sequence ID" value="GAA2677978.1"/>
    <property type="molecule type" value="Genomic_DNA"/>
</dbReference>
<reference evidence="2" key="1">
    <citation type="journal article" date="2019" name="Int. J. Syst. Evol. Microbiol.">
        <title>The Global Catalogue of Microorganisms (GCM) 10K type strain sequencing project: providing services to taxonomists for standard genome sequencing and annotation.</title>
        <authorList>
            <consortium name="The Broad Institute Genomics Platform"/>
            <consortium name="The Broad Institute Genome Sequencing Center for Infectious Disease"/>
            <person name="Wu L."/>
            <person name="Ma J."/>
        </authorList>
    </citation>
    <scope>NUCLEOTIDE SEQUENCE [LARGE SCALE GENOMIC DNA]</scope>
    <source>
        <strain evidence="2">JCM 16374</strain>
    </source>
</reference>
<organism evidence="1 2">
    <name type="scientific">Streptomyces lunalinharesii</name>
    <dbReference type="NCBI Taxonomy" id="333384"/>
    <lineage>
        <taxon>Bacteria</taxon>
        <taxon>Bacillati</taxon>
        <taxon>Actinomycetota</taxon>
        <taxon>Actinomycetes</taxon>
        <taxon>Kitasatosporales</taxon>
        <taxon>Streptomycetaceae</taxon>
        <taxon>Streptomyces</taxon>
    </lineage>
</organism>
<evidence type="ECO:0000313" key="1">
    <source>
        <dbReference type="EMBL" id="GAA2677978.1"/>
    </source>
</evidence>
<comment type="caution">
    <text evidence="1">The sequence shown here is derived from an EMBL/GenBank/DDBJ whole genome shotgun (WGS) entry which is preliminary data.</text>
</comment>
<dbReference type="RefSeq" id="WP_344581303.1">
    <property type="nucleotide sequence ID" value="NZ_BAAARK010000022.1"/>
</dbReference>
<keyword evidence="2" id="KW-1185">Reference proteome</keyword>
<dbReference type="Proteomes" id="UP001500994">
    <property type="component" value="Unassembled WGS sequence"/>
</dbReference>
<proteinExistence type="predicted"/>
<name>A0ABP6EW07_9ACTN</name>
<protein>
    <submittedName>
        <fullName evidence="1">Uncharacterized protein</fullName>
    </submittedName>
</protein>
<sequence>MATTCVPDATAEANARIRAFMAARAGRALRPEEQAEYEQLLTAWADSRHPRSTPS</sequence>
<evidence type="ECO:0000313" key="2">
    <source>
        <dbReference type="Proteomes" id="UP001500994"/>
    </source>
</evidence>